<dbReference type="OrthoDB" id="8479738at2"/>
<keyword evidence="1" id="KW-0812">Transmembrane</keyword>
<keyword evidence="3" id="KW-1185">Reference proteome</keyword>
<accession>A0A2V2LEA2</accession>
<keyword evidence="1" id="KW-0472">Membrane</keyword>
<comment type="caution">
    <text evidence="2">The sequence shown here is derived from an EMBL/GenBank/DDBJ whole genome shotgun (WGS) entry which is preliminary data.</text>
</comment>
<feature type="transmembrane region" description="Helical" evidence="1">
    <location>
        <begin position="66"/>
        <end position="85"/>
    </location>
</feature>
<dbReference type="EMBL" id="QGKU01000048">
    <property type="protein sequence ID" value="PWR01576.1"/>
    <property type="molecule type" value="Genomic_DNA"/>
</dbReference>
<name>A0A2V2LEA2_9RHOB</name>
<sequence>MSIITPLPPELPFFKRVILSIPVLGWMARDVLYGDRDNRIAFAVIVVFLWLLSVSHWGLAALAVPFVLAVPAAVWAWFAITVARYEAKAEKARRG</sequence>
<evidence type="ECO:0000313" key="2">
    <source>
        <dbReference type="EMBL" id="PWR01576.1"/>
    </source>
</evidence>
<evidence type="ECO:0000313" key="3">
    <source>
        <dbReference type="Proteomes" id="UP000245680"/>
    </source>
</evidence>
<dbReference type="RefSeq" id="WP_109812617.1">
    <property type="nucleotide sequence ID" value="NZ_QGKU01000048.1"/>
</dbReference>
<feature type="transmembrane region" description="Helical" evidence="1">
    <location>
        <begin position="40"/>
        <end position="60"/>
    </location>
</feature>
<evidence type="ECO:0000256" key="1">
    <source>
        <dbReference type="SAM" id="Phobius"/>
    </source>
</evidence>
<organism evidence="2 3">
    <name type="scientific">Meridianimarinicoccus roseus</name>
    <dbReference type="NCBI Taxonomy" id="2072018"/>
    <lineage>
        <taxon>Bacteria</taxon>
        <taxon>Pseudomonadati</taxon>
        <taxon>Pseudomonadota</taxon>
        <taxon>Alphaproteobacteria</taxon>
        <taxon>Rhodobacterales</taxon>
        <taxon>Paracoccaceae</taxon>
        <taxon>Meridianimarinicoccus</taxon>
    </lineage>
</organism>
<dbReference type="Proteomes" id="UP000245680">
    <property type="component" value="Unassembled WGS sequence"/>
</dbReference>
<proteinExistence type="predicted"/>
<protein>
    <submittedName>
        <fullName evidence="2">Uncharacterized protein</fullName>
    </submittedName>
</protein>
<keyword evidence="1" id="KW-1133">Transmembrane helix</keyword>
<reference evidence="2 3" key="1">
    <citation type="submission" date="2018-05" db="EMBL/GenBank/DDBJ databases">
        <title>Rhodobacteraceae gen. nov., sp. nov. isolated from sea water.</title>
        <authorList>
            <person name="Ren Y."/>
        </authorList>
    </citation>
    <scope>NUCLEOTIDE SEQUENCE [LARGE SCALE GENOMIC DNA]</scope>
    <source>
        <strain evidence="2 3">TG-679</strain>
    </source>
</reference>
<dbReference type="AlphaFoldDB" id="A0A2V2LEA2"/>
<gene>
    <name evidence="2" type="ORF">DKT77_15680</name>
</gene>